<dbReference type="EMBL" id="DVJJ01000118">
    <property type="protein sequence ID" value="HIS65242.1"/>
    <property type="molecule type" value="Genomic_DNA"/>
</dbReference>
<reference evidence="2" key="2">
    <citation type="journal article" date="2021" name="PeerJ">
        <title>Extensive microbial diversity within the chicken gut microbiome revealed by metagenomics and culture.</title>
        <authorList>
            <person name="Gilroy R."/>
            <person name="Ravi A."/>
            <person name="Getino M."/>
            <person name="Pursley I."/>
            <person name="Horton D.L."/>
            <person name="Alikhan N.F."/>
            <person name="Baker D."/>
            <person name="Gharbi K."/>
            <person name="Hall N."/>
            <person name="Watson M."/>
            <person name="Adriaenssens E.M."/>
            <person name="Foster-Nyarko E."/>
            <person name="Jarju S."/>
            <person name="Secka A."/>
            <person name="Antonio M."/>
            <person name="Oren A."/>
            <person name="Chaudhuri R.R."/>
            <person name="La Ragione R."/>
            <person name="Hildebrand F."/>
            <person name="Pallen M.J."/>
        </authorList>
    </citation>
    <scope>NUCLEOTIDE SEQUENCE</scope>
    <source>
        <strain evidence="2">ChiBcec16-1751</strain>
    </source>
</reference>
<keyword evidence="1" id="KW-0472">Membrane</keyword>
<sequence length="107" mass="11689">MFKRSEVFSVYPNHPTATNLSMAAGGVRLLSWLTLAAAVVTTLLILIPAARILSFAGLSHGMYYIFDELDEVLLAAFGLWCVFAVLRYAAAVLQAKARQLVTDLTIQ</sequence>
<accession>A0A9D1JTK9</accession>
<feature type="transmembrane region" description="Helical" evidence="1">
    <location>
        <begin position="29"/>
        <end position="52"/>
    </location>
</feature>
<keyword evidence="1" id="KW-1133">Transmembrane helix</keyword>
<dbReference type="AlphaFoldDB" id="A0A9D1JTK9"/>
<proteinExistence type="predicted"/>
<gene>
    <name evidence="2" type="ORF">IAA83_07735</name>
</gene>
<keyword evidence="1" id="KW-0812">Transmembrane</keyword>
<organism evidence="2 3">
    <name type="scientific">Candidatus Avoscillospira avistercoris</name>
    <dbReference type="NCBI Taxonomy" id="2840707"/>
    <lineage>
        <taxon>Bacteria</taxon>
        <taxon>Bacillati</taxon>
        <taxon>Bacillota</taxon>
        <taxon>Clostridia</taxon>
        <taxon>Eubacteriales</taxon>
        <taxon>Oscillospiraceae</taxon>
        <taxon>Oscillospiraceae incertae sedis</taxon>
        <taxon>Candidatus Avoscillospira</taxon>
    </lineage>
</organism>
<evidence type="ECO:0000256" key="1">
    <source>
        <dbReference type="SAM" id="Phobius"/>
    </source>
</evidence>
<comment type="caution">
    <text evidence="2">The sequence shown here is derived from an EMBL/GenBank/DDBJ whole genome shotgun (WGS) entry which is preliminary data.</text>
</comment>
<feature type="transmembrane region" description="Helical" evidence="1">
    <location>
        <begin position="72"/>
        <end position="90"/>
    </location>
</feature>
<dbReference type="Proteomes" id="UP000886741">
    <property type="component" value="Unassembled WGS sequence"/>
</dbReference>
<reference evidence="2" key="1">
    <citation type="submission" date="2020-10" db="EMBL/GenBank/DDBJ databases">
        <authorList>
            <person name="Gilroy R."/>
        </authorList>
    </citation>
    <scope>NUCLEOTIDE SEQUENCE</scope>
    <source>
        <strain evidence="2">ChiBcec16-1751</strain>
    </source>
</reference>
<evidence type="ECO:0000313" key="2">
    <source>
        <dbReference type="EMBL" id="HIS65242.1"/>
    </source>
</evidence>
<protein>
    <submittedName>
        <fullName evidence="2">Uncharacterized protein</fullName>
    </submittedName>
</protein>
<evidence type="ECO:0000313" key="3">
    <source>
        <dbReference type="Proteomes" id="UP000886741"/>
    </source>
</evidence>
<name>A0A9D1JTK9_9FIRM</name>